<protein>
    <recommendedName>
        <fullName evidence="1">Protein FAR1-RELATED SEQUENCE</fullName>
    </recommendedName>
</protein>
<dbReference type="GO" id="GO:0008270">
    <property type="term" value="F:zinc ion binding"/>
    <property type="evidence" value="ECO:0007669"/>
    <property type="project" value="UniProtKB-UniRule"/>
</dbReference>
<dbReference type="GO" id="GO:0005634">
    <property type="term" value="C:nucleus"/>
    <property type="evidence" value="ECO:0007669"/>
    <property type="project" value="UniProtKB-SubCell"/>
</dbReference>
<dbReference type="Proteomes" id="UP000222542">
    <property type="component" value="Unassembled WGS sequence"/>
</dbReference>
<proteinExistence type="inferred from homology"/>
<dbReference type="GO" id="GO:0006355">
    <property type="term" value="P:regulation of DNA-templated transcription"/>
    <property type="evidence" value="ECO:0007669"/>
    <property type="project" value="UniProtKB-UniRule"/>
</dbReference>
<reference evidence="2 3" key="2">
    <citation type="journal article" date="2017" name="Genome Biol.">
        <title>New reference genome sequences of hot pepper reveal the massive evolution of plant disease-resistance genes by retroduplication.</title>
        <authorList>
            <person name="Kim S."/>
            <person name="Park J."/>
            <person name="Yeom S.I."/>
            <person name="Kim Y.M."/>
            <person name="Seo E."/>
            <person name="Kim K.T."/>
            <person name="Kim M.S."/>
            <person name="Lee J.M."/>
            <person name="Cheong K."/>
            <person name="Shin H.S."/>
            <person name="Kim S.B."/>
            <person name="Han K."/>
            <person name="Lee J."/>
            <person name="Park M."/>
            <person name="Lee H.A."/>
            <person name="Lee H.Y."/>
            <person name="Lee Y."/>
            <person name="Oh S."/>
            <person name="Lee J.H."/>
            <person name="Choi E."/>
            <person name="Choi E."/>
            <person name="Lee S.E."/>
            <person name="Jeon J."/>
            <person name="Kim H."/>
            <person name="Choi G."/>
            <person name="Song H."/>
            <person name="Lee J."/>
            <person name="Lee S.C."/>
            <person name="Kwon J.K."/>
            <person name="Lee H.Y."/>
            <person name="Koo N."/>
            <person name="Hong Y."/>
            <person name="Kim R.W."/>
            <person name="Kang W.H."/>
            <person name="Huh J.H."/>
            <person name="Kang B.C."/>
            <person name="Yang T.J."/>
            <person name="Lee Y.H."/>
            <person name="Bennetzen J.L."/>
            <person name="Choi D."/>
        </authorList>
    </citation>
    <scope>NUCLEOTIDE SEQUENCE [LARGE SCALE GENOMIC DNA]</scope>
    <source>
        <strain evidence="3">cv. CM334</strain>
    </source>
</reference>
<reference evidence="2 3" key="1">
    <citation type="journal article" date="2014" name="Nat. Genet.">
        <title>Genome sequence of the hot pepper provides insights into the evolution of pungency in Capsicum species.</title>
        <authorList>
            <person name="Kim S."/>
            <person name="Park M."/>
            <person name="Yeom S.I."/>
            <person name="Kim Y.M."/>
            <person name="Lee J.M."/>
            <person name="Lee H.A."/>
            <person name="Seo E."/>
            <person name="Choi J."/>
            <person name="Cheong K."/>
            <person name="Kim K.T."/>
            <person name="Jung K."/>
            <person name="Lee G.W."/>
            <person name="Oh S.K."/>
            <person name="Bae C."/>
            <person name="Kim S.B."/>
            <person name="Lee H.Y."/>
            <person name="Kim S.Y."/>
            <person name="Kim M.S."/>
            <person name="Kang B.C."/>
            <person name="Jo Y.D."/>
            <person name="Yang H.B."/>
            <person name="Jeong H.J."/>
            <person name="Kang W.H."/>
            <person name="Kwon J.K."/>
            <person name="Shin C."/>
            <person name="Lim J.Y."/>
            <person name="Park J.H."/>
            <person name="Huh J.H."/>
            <person name="Kim J.S."/>
            <person name="Kim B.D."/>
            <person name="Cohen O."/>
            <person name="Paran I."/>
            <person name="Suh M.C."/>
            <person name="Lee S.B."/>
            <person name="Kim Y.K."/>
            <person name="Shin Y."/>
            <person name="Noh S.J."/>
            <person name="Park J."/>
            <person name="Seo Y.S."/>
            <person name="Kwon S.Y."/>
            <person name="Kim H.A."/>
            <person name="Park J.M."/>
            <person name="Kim H.J."/>
            <person name="Choi S.B."/>
            <person name="Bosland P.W."/>
            <person name="Reeves G."/>
            <person name="Jo S.H."/>
            <person name="Lee B.W."/>
            <person name="Cho H.T."/>
            <person name="Choi H.S."/>
            <person name="Lee M.S."/>
            <person name="Yu Y."/>
            <person name="Do Choi Y."/>
            <person name="Park B.S."/>
            <person name="van Deynze A."/>
            <person name="Ashrafi H."/>
            <person name="Hill T."/>
            <person name="Kim W.T."/>
            <person name="Pai H.S."/>
            <person name="Ahn H.K."/>
            <person name="Yeam I."/>
            <person name="Giovannoni J.J."/>
            <person name="Rose J.K."/>
            <person name="Sorensen I."/>
            <person name="Lee S.J."/>
            <person name="Kim R.W."/>
            <person name="Choi I.Y."/>
            <person name="Choi B.S."/>
            <person name="Lim J.S."/>
            <person name="Lee Y.H."/>
            <person name="Choi D."/>
        </authorList>
    </citation>
    <scope>NUCLEOTIDE SEQUENCE [LARGE SCALE GENOMIC DNA]</scope>
    <source>
        <strain evidence="3">cv. CM334</strain>
    </source>
</reference>
<evidence type="ECO:0000256" key="1">
    <source>
        <dbReference type="RuleBase" id="RU367018"/>
    </source>
</evidence>
<dbReference type="EMBL" id="AYRZ02000008">
    <property type="protein sequence ID" value="PHT74327.1"/>
    <property type="molecule type" value="Genomic_DNA"/>
</dbReference>
<evidence type="ECO:0000313" key="2">
    <source>
        <dbReference type="EMBL" id="PHT74327.1"/>
    </source>
</evidence>
<comment type="similarity">
    <text evidence="1">Belongs to the FHY3/FAR1 family.</text>
</comment>
<organism evidence="2 3">
    <name type="scientific">Capsicum annuum</name>
    <name type="common">Capsicum pepper</name>
    <dbReference type="NCBI Taxonomy" id="4072"/>
    <lineage>
        <taxon>Eukaryota</taxon>
        <taxon>Viridiplantae</taxon>
        <taxon>Streptophyta</taxon>
        <taxon>Embryophyta</taxon>
        <taxon>Tracheophyta</taxon>
        <taxon>Spermatophyta</taxon>
        <taxon>Magnoliopsida</taxon>
        <taxon>eudicotyledons</taxon>
        <taxon>Gunneridae</taxon>
        <taxon>Pentapetalae</taxon>
        <taxon>asterids</taxon>
        <taxon>lamiids</taxon>
        <taxon>Solanales</taxon>
        <taxon>Solanaceae</taxon>
        <taxon>Solanoideae</taxon>
        <taxon>Capsiceae</taxon>
        <taxon>Capsicum</taxon>
    </lineage>
</organism>
<dbReference type="AlphaFoldDB" id="A0A2G2YX41"/>
<dbReference type="PANTHER" id="PTHR31669">
    <property type="entry name" value="PROTEIN FAR1-RELATED SEQUENCE 10-RELATED"/>
    <property type="match status" value="1"/>
</dbReference>
<name>A0A2G2YX41_CAPAN</name>
<keyword evidence="1" id="KW-0479">Metal-binding</keyword>
<comment type="function">
    <text evidence="1">Putative transcription activator involved in regulating light control of development.</text>
</comment>
<dbReference type="OMA" id="FKARENC"/>
<dbReference type="STRING" id="4072.A0A2G2YX41"/>
<accession>A0A2G2YX41</accession>
<dbReference type="InterPro" id="IPR031052">
    <property type="entry name" value="FHY3/FAR1"/>
</dbReference>
<comment type="subcellular location">
    <subcellularLocation>
        <location evidence="1">Nucleus</location>
    </subcellularLocation>
</comment>
<sequence>MYDDSYTEEQYMEGLVEGMYFRYVQTGFAFYKKHSHLTGFGVVKKSAKKLAGQLKYVTFGYDKCLKTTTRNQNKRVDFKARENCQVMNDGSCIVTKVILENNHELEPALSHFMPSHRELSRIVKKSLVAHDIVLHLAYLYQATRKAQGVTNYTPAKARFKAIIFESITITEFEDKWQAFIEKYDLGQRIWFQNLYLERSKWVPIFLKHFFWAGMMSTQRCESMHAFFDGYISGQSFLKYFVEQYEVALRFKYKKELESQARKIKQLGRPIIAFDWDVQIYGHYTHAIYDFFRVHVSRLPHCEIERHVHFDAVKGVKKSEGGSFTWKAPDPQINKNRSLHQYAFREDARKWRSRYYHVYEDGQSSQGRSGDGRQGRRGSR</sequence>
<gene>
    <name evidence="2" type="ORF">T459_21604</name>
</gene>
<dbReference type="PANTHER" id="PTHR31669:SF297">
    <property type="entry name" value="PROTEIN FAR1-RELATED SEQUENCE"/>
    <property type="match status" value="1"/>
</dbReference>
<evidence type="ECO:0000313" key="3">
    <source>
        <dbReference type="Proteomes" id="UP000222542"/>
    </source>
</evidence>
<keyword evidence="1" id="KW-0539">Nucleus</keyword>
<comment type="caution">
    <text evidence="2">The sequence shown here is derived from an EMBL/GenBank/DDBJ whole genome shotgun (WGS) entry which is preliminary data.</text>
</comment>
<keyword evidence="3" id="KW-1185">Reference proteome</keyword>
<keyword evidence="1" id="KW-0862">Zinc</keyword>
<dbReference type="Gramene" id="PHT74327">
    <property type="protein sequence ID" value="PHT74327"/>
    <property type="gene ID" value="T459_21604"/>
</dbReference>
<keyword evidence="1" id="KW-0863">Zinc-finger</keyword>